<dbReference type="SUPFAM" id="SSF50494">
    <property type="entry name" value="Trypsin-like serine proteases"/>
    <property type="match status" value="1"/>
</dbReference>
<keyword evidence="3" id="KW-0378">Hydrolase</keyword>
<sequence length="396" mass="41775">MPILRKAFSGVQAQWWLSLLVLGLVVGGCQTQRADNAAPELPLTPSGSPTPPNSRPVISPSPNFVVDVVDQVGSAVVRINASRTVSRQPNSLFGDLFGLPNQRPSERVERGTGSGFIYDKSGLVLTNRHVVEEADQVTVVLKDGRQLEGKVLGADALTDVAVIKIEADNLPTLSLGNSEAIQPGEWAIAIGNPLGLDNTVTVGIISATGRSSSEVGIPDQRVNFIQTDAAINPGNSGGPLLNQAGQVIGVNTAIISGAQGLGFAIPIDLAKDIADQLVTSGTVERAYIGVKMINLTPALVERLRRENPDLQVNSDQGVLVFEVVRDSPAEKAGLEPGDIIQSIDGKAIQDSAEVQAVVEQSKPGEVLRLQVNHEGERRNLQLTLGTLSPESFRSPG</sequence>
<comment type="similarity">
    <text evidence="1">Belongs to the peptidase S1C family.</text>
</comment>
<dbReference type="Gene3D" id="2.30.42.10">
    <property type="match status" value="1"/>
</dbReference>
<evidence type="ECO:0000256" key="4">
    <source>
        <dbReference type="SAM" id="MobiDB-lite"/>
    </source>
</evidence>
<dbReference type="SMART" id="SM00228">
    <property type="entry name" value="PDZ"/>
    <property type="match status" value="1"/>
</dbReference>
<accession>A0ABD4T4J3</accession>
<evidence type="ECO:0000313" key="6">
    <source>
        <dbReference type="EMBL" id="MCM1983393.1"/>
    </source>
</evidence>
<gene>
    <name evidence="6" type="ORF">QQ91_0011255</name>
</gene>
<dbReference type="Gene3D" id="2.40.10.120">
    <property type="match status" value="1"/>
</dbReference>
<keyword evidence="2" id="KW-0645">Protease</keyword>
<dbReference type="GO" id="GO:0006508">
    <property type="term" value="P:proteolysis"/>
    <property type="evidence" value="ECO:0007669"/>
    <property type="project" value="UniProtKB-KW"/>
</dbReference>
<dbReference type="AlphaFoldDB" id="A0ABD4T4J3"/>
<reference evidence="6 7" key="1">
    <citation type="journal article" date="2015" name="Genome Announc.">
        <title>Draft Genome Sequence of Filamentous Marine Cyanobacterium Lyngbya confervoides Strain BDU141951.</title>
        <authorList>
            <person name="Chandrababunaidu M.M."/>
            <person name="Sen D."/>
            <person name="Tripathy S."/>
        </authorList>
    </citation>
    <scope>NUCLEOTIDE SEQUENCE [LARGE SCALE GENOMIC DNA]</scope>
    <source>
        <strain evidence="6 7">BDU141951</strain>
    </source>
</reference>
<dbReference type="GO" id="GO:0008233">
    <property type="term" value="F:peptidase activity"/>
    <property type="evidence" value="ECO:0007669"/>
    <property type="project" value="UniProtKB-KW"/>
</dbReference>
<dbReference type="InterPro" id="IPR009003">
    <property type="entry name" value="Peptidase_S1_PA"/>
</dbReference>
<comment type="caution">
    <text evidence="6">The sequence shown here is derived from an EMBL/GenBank/DDBJ whole genome shotgun (WGS) entry which is preliminary data.</text>
</comment>
<dbReference type="EMBL" id="JTHE03000061">
    <property type="protein sequence ID" value="MCM1983393.1"/>
    <property type="molecule type" value="Genomic_DNA"/>
</dbReference>
<proteinExistence type="inferred from homology"/>
<evidence type="ECO:0000256" key="3">
    <source>
        <dbReference type="ARBA" id="ARBA00022801"/>
    </source>
</evidence>
<dbReference type="PRINTS" id="PR00834">
    <property type="entry name" value="PROTEASES2C"/>
</dbReference>
<protein>
    <submittedName>
        <fullName evidence="6">Trypsin-like peptidase domain-containing protein</fullName>
    </submittedName>
</protein>
<feature type="domain" description="PDZ" evidence="5">
    <location>
        <begin position="299"/>
        <end position="375"/>
    </location>
</feature>
<dbReference type="PANTHER" id="PTHR22939">
    <property type="entry name" value="SERINE PROTEASE FAMILY S1C HTRA-RELATED"/>
    <property type="match status" value="1"/>
</dbReference>
<dbReference type="PROSITE" id="PS50106">
    <property type="entry name" value="PDZ"/>
    <property type="match status" value="1"/>
</dbReference>
<evidence type="ECO:0000256" key="2">
    <source>
        <dbReference type="ARBA" id="ARBA00022670"/>
    </source>
</evidence>
<dbReference type="PANTHER" id="PTHR22939:SF129">
    <property type="entry name" value="SERINE PROTEASE HTRA2, MITOCHONDRIAL"/>
    <property type="match status" value="1"/>
</dbReference>
<dbReference type="InterPro" id="IPR048172">
    <property type="entry name" value="HhoA_HhoB_HtrA-like"/>
</dbReference>
<dbReference type="Pfam" id="PF13365">
    <property type="entry name" value="Trypsin_2"/>
    <property type="match status" value="1"/>
</dbReference>
<organism evidence="6 7">
    <name type="scientific">Lyngbya confervoides BDU141951</name>
    <dbReference type="NCBI Taxonomy" id="1574623"/>
    <lineage>
        <taxon>Bacteria</taxon>
        <taxon>Bacillati</taxon>
        <taxon>Cyanobacteriota</taxon>
        <taxon>Cyanophyceae</taxon>
        <taxon>Oscillatoriophycideae</taxon>
        <taxon>Oscillatoriales</taxon>
        <taxon>Microcoleaceae</taxon>
        <taxon>Lyngbya</taxon>
    </lineage>
</organism>
<dbReference type="NCBIfam" id="NF041521">
    <property type="entry name" value="HhoA_HhoB_HtrA"/>
    <property type="match status" value="1"/>
</dbReference>
<dbReference type="PROSITE" id="PS51257">
    <property type="entry name" value="PROKAR_LIPOPROTEIN"/>
    <property type="match status" value="1"/>
</dbReference>
<evidence type="ECO:0000259" key="5">
    <source>
        <dbReference type="PROSITE" id="PS50106"/>
    </source>
</evidence>
<dbReference type="Pfam" id="PF13180">
    <property type="entry name" value="PDZ_2"/>
    <property type="match status" value="1"/>
</dbReference>
<dbReference type="InterPro" id="IPR036034">
    <property type="entry name" value="PDZ_sf"/>
</dbReference>
<evidence type="ECO:0000256" key="1">
    <source>
        <dbReference type="ARBA" id="ARBA00010541"/>
    </source>
</evidence>
<name>A0ABD4T4J3_9CYAN</name>
<dbReference type="Proteomes" id="UP000031561">
    <property type="component" value="Unassembled WGS sequence"/>
</dbReference>
<dbReference type="RefSeq" id="WP_166275121.1">
    <property type="nucleotide sequence ID" value="NZ_JTHE03000061.1"/>
</dbReference>
<dbReference type="InterPro" id="IPR001940">
    <property type="entry name" value="Peptidase_S1C"/>
</dbReference>
<dbReference type="SUPFAM" id="SSF50156">
    <property type="entry name" value="PDZ domain-like"/>
    <property type="match status" value="1"/>
</dbReference>
<dbReference type="InterPro" id="IPR001478">
    <property type="entry name" value="PDZ"/>
</dbReference>
<feature type="region of interest" description="Disordered" evidence="4">
    <location>
        <begin position="37"/>
        <end position="59"/>
    </location>
</feature>
<evidence type="ECO:0000313" key="7">
    <source>
        <dbReference type="Proteomes" id="UP000031561"/>
    </source>
</evidence>
<keyword evidence="7" id="KW-1185">Reference proteome</keyword>